<proteinExistence type="predicted"/>
<dbReference type="Gene3D" id="3.40.50.2300">
    <property type="match status" value="1"/>
</dbReference>
<name>A0ABY2IW36_9MICO</name>
<accession>A0ABY2IW36</accession>
<dbReference type="EMBL" id="SOGJ01000036">
    <property type="protein sequence ID" value="TFC95055.1"/>
    <property type="molecule type" value="Genomic_DNA"/>
</dbReference>
<evidence type="ECO:0000313" key="2">
    <source>
        <dbReference type="EMBL" id="TFC95055.1"/>
    </source>
</evidence>
<dbReference type="InterPro" id="IPR049713">
    <property type="entry name" value="Pr6Pr-like"/>
</dbReference>
<keyword evidence="1" id="KW-1133">Transmembrane helix</keyword>
<evidence type="ECO:0000313" key="3">
    <source>
        <dbReference type="Proteomes" id="UP000298355"/>
    </source>
</evidence>
<dbReference type="SUPFAM" id="SSF52172">
    <property type="entry name" value="CheY-like"/>
    <property type="match status" value="1"/>
</dbReference>
<organism evidence="2 3">
    <name type="scientific">Cryobacterium breve</name>
    <dbReference type="NCBI Taxonomy" id="1259258"/>
    <lineage>
        <taxon>Bacteria</taxon>
        <taxon>Bacillati</taxon>
        <taxon>Actinomycetota</taxon>
        <taxon>Actinomycetes</taxon>
        <taxon>Micrococcales</taxon>
        <taxon>Microbacteriaceae</taxon>
        <taxon>Cryobacterium</taxon>
    </lineage>
</organism>
<dbReference type="NCBIfam" id="NF038065">
    <property type="entry name" value="Pr6Pr"/>
    <property type="match status" value="1"/>
</dbReference>
<comment type="caution">
    <text evidence="2">The sequence shown here is derived from an EMBL/GenBank/DDBJ whole genome shotgun (WGS) entry which is preliminary data.</text>
</comment>
<sequence length="141" mass="15566">MVEAKYDGVGGLWRAIEGSYDAIILDIMLPGRSGFSVCGELRDAGVWTPILKFAELDWLIFSDRSPLPWNELWIALIYPIVWIMVVLIRGATDGWVPYPFFNPAQGYGVVALYALTIAVATIVFAATICAVSRSRPSAARR</sequence>
<dbReference type="InterPro" id="IPR011006">
    <property type="entry name" value="CheY-like_superfamily"/>
</dbReference>
<evidence type="ECO:0000256" key="1">
    <source>
        <dbReference type="SAM" id="Phobius"/>
    </source>
</evidence>
<feature type="transmembrane region" description="Helical" evidence="1">
    <location>
        <begin position="72"/>
        <end position="91"/>
    </location>
</feature>
<keyword evidence="1" id="KW-0812">Transmembrane</keyword>
<keyword evidence="3" id="KW-1185">Reference proteome</keyword>
<protein>
    <submittedName>
        <fullName evidence="2">Response regulator</fullName>
    </submittedName>
</protein>
<feature type="transmembrane region" description="Helical" evidence="1">
    <location>
        <begin position="111"/>
        <end position="131"/>
    </location>
</feature>
<reference evidence="2 3" key="1">
    <citation type="submission" date="2019-03" db="EMBL/GenBank/DDBJ databases">
        <title>Genomics of glacier-inhabiting Cryobacterium strains.</title>
        <authorList>
            <person name="Liu Q."/>
            <person name="Xin Y.-H."/>
        </authorList>
    </citation>
    <scope>NUCLEOTIDE SEQUENCE [LARGE SCALE GENOMIC DNA]</scope>
    <source>
        <strain evidence="2 3">TMT4-23</strain>
    </source>
</reference>
<keyword evidence="1" id="KW-0472">Membrane</keyword>
<dbReference type="Proteomes" id="UP000298355">
    <property type="component" value="Unassembled WGS sequence"/>
</dbReference>
<gene>
    <name evidence="2" type="ORF">E3O65_15985</name>
</gene>